<sequence>MFSIFKIFFALGWVSFGGPAAHIGYFRHYFVENKQWLSEKEYADFVALSQFLPGPGSSQVGFAIGYHRGGLVGAVSAFLGFTLPSVILMLVLAALSHHFIDAPLFDKLVHGLKLLAVVVVADAALGMYKNFCRSNITIMLCVISAVLLLIFPSMTMQITVLIGAAITGIQFIASKEPQAKLRFKPNYFALVIFILLLILPVIFAPHFVAAQIFNDFYQTGSLVFGGGHVVLPLLQNTLGEQLSGDAFITGYSAAQAVPGPMFSLATFLGYQLSSQSPLLGALTATVAVFLPGFLLLLVVLKDWASLAQHNKVSGALQGVNAAVVGLLIAALYQPIFVSAVSTPLDMALIVIGWYLLKHLKLPILALVTFYLVSGLVLL</sequence>
<proteinExistence type="inferred from homology"/>
<evidence type="ECO:0000256" key="6">
    <source>
        <dbReference type="ARBA" id="ARBA00023136"/>
    </source>
</evidence>
<dbReference type="InterPro" id="IPR003370">
    <property type="entry name" value="Chromate_transpt"/>
</dbReference>
<evidence type="ECO:0000256" key="2">
    <source>
        <dbReference type="ARBA" id="ARBA00005262"/>
    </source>
</evidence>
<evidence type="ECO:0000256" key="7">
    <source>
        <dbReference type="SAM" id="Phobius"/>
    </source>
</evidence>
<reference evidence="8 9" key="1">
    <citation type="submission" date="2016-10" db="EMBL/GenBank/DDBJ databases">
        <authorList>
            <person name="de Groot N.N."/>
        </authorList>
    </citation>
    <scope>NUCLEOTIDE SEQUENCE [LARGE SCALE GENOMIC DNA]</scope>
    <source>
        <strain evidence="8 9">CGMCC 1.10228</strain>
    </source>
</reference>
<gene>
    <name evidence="8" type="ORF">SAMN04488136_101147</name>
</gene>
<keyword evidence="5 7" id="KW-1133">Transmembrane helix</keyword>
<feature type="transmembrane region" description="Helical" evidence="7">
    <location>
        <begin position="135"/>
        <end position="152"/>
    </location>
</feature>
<evidence type="ECO:0000256" key="4">
    <source>
        <dbReference type="ARBA" id="ARBA00022692"/>
    </source>
</evidence>
<name>A0A1G7W325_9VIBR</name>
<dbReference type="AlphaFoldDB" id="A0A1G7W325"/>
<dbReference type="EMBL" id="FNDD01000001">
    <property type="protein sequence ID" value="SDG66291.1"/>
    <property type="molecule type" value="Genomic_DNA"/>
</dbReference>
<feature type="transmembrane region" description="Helical" evidence="7">
    <location>
        <begin position="312"/>
        <end position="329"/>
    </location>
</feature>
<organism evidence="8 9">
    <name type="scientific">Vibrio xiamenensis</name>
    <dbReference type="NCBI Taxonomy" id="861298"/>
    <lineage>
        <taxon>Bacteria</taxon>
        <taxon>Pseudomonadati</taxon>
        <taxon>Pseudomonadota</taxon>
        <taxon>Gammaproteobacteria</taxon>
        <taxon>Vibrionales</taxon>
        <taxon>Vibrionaceae</taxon>
        <taxon>Vibrio</taxon>
    </lineage>
</organism>
<feature type="transmembrane region" description="Helical" evidence="7">
    <location>
        <begin position="187"/>
        <end position="210"/>
    </location>
</feature>
<dbReference type="OrthoDB" id="8969999at2"/>
<evidence type="ECO:0000313" key="9">
    <source>
        <dbReference type="Proteomes" id="UP000198854"/>
    </source>
</evidence>
<protein>
    <submittedName>
        <fullName evidence="8">Chromate transporter</fullName>
    </submittedName>
</protein>
<dbReference type="NCBIfam" id="TIGR00937">
    <property type="entry name" value="2A51"/>
    <property type="match status" value="1"/>
</dbReference>
<dbReference type="Proteomes" id="UP000198854">
    <property type="component" value="Unassembled WGS sequence"/>
</dbReference>
<keyword evidence="3" id="KW-1003">Cell membrane</keyword>
<keyword evidence="9" id="KW-1185">Reference proteome</keyword>
<evidence type="ECO:0000256" key="3">
    <source>
        <dbReference type="ARBA" id="ARBA00022475"/>
    </source>
</evidence>
<accession>A0A1G7W325</accession>
<comment type="similarity">
    <text evidence="2">Belongs to the chromate ion transporter (CHR) (TC 2.A.51) family.</text>
</comment>
<feature type="transmembrane region" description="Helical" evidence="7">
    <location>
        <begin position="71"/>
        <end position="96"/>
    </location>
</feature>
<dbReference type="RefSeq" id="WP_093268311.1">
    <property type="nucleotide sequence ID" value="NZ_FNDD01000001.1"/>
</dbReference>
<dbReference type="Pfam" id="PF02417">
    <property type="entry name" value="Chromate_transp"/>
    <property type="match status" value="2"/>
</dbReference>
<dbReference type="GO" id="GO:0015109">
    <property type="term" value="F:chromate transmembrane transporter activity"/>
    <property type="evidence" value="ECO:0007669"/>
    <property type="project" value="InterPro"/>
</dbReference>
<evidence type="ECO:0000256" key="1">
    <source>
        <dbReference type="ARBA" id="ARBA00004651"/>
    </source>
</evidence>
<evidence type="ECO:0000256" key="5">
    <source>
        <dbReference type="ARBA" id="ARBA00022989"/>
    </source>
</evidence>
<feature type="transmembrane region" description="Helical" evidence="7">
    <location>
        <begin position="7"/>
        <end position="25"/>
    </location>
</feature>
<dbReference type="PANTHER" id="PTHR33567:SF3">
    <property type="entry name" value="CHROMATE ION TRANSPORTER (EUROFUNG)"/>
    <property type="match status" value="1"/>
</dbReference>
<dbReference type="InterPro" id="IPR014047">
    <property type="entry name" value="Chr_Tranpt_l_chain"/>
</dbReference>
<feature type="transmembrane region" description="Helical" evidence="7">
    <location>
        <begin position="278"/>
        <end position="300"/>
    </location>
</feature>
<dbReference type="PIRSF" id="PIRSF004810">
    <property type="entry name" value="ChrA"/>
    <property type="match status" value="1"/>
</dbReference>
<dbReference type="PANTHER" id="PTHR33567">
    <property type="entry name" value="CHROMATE ION TRANSPORTER (EUROFUNG)"/>
    <property type="match status" value="1"/>
</dbReference>
<feature type="transmembrane region" description="Helical" evidence="7">
    <location>
        <begin position="361"/>
        <end position="377"/>
    </location>
</feature>
<feature type="transmembrane region" description="Helical" evidence="7">
    <location>
        <begin position="158"/>
        <end position="175"/>
    </location>
</feature>
<evidence type="ECO:0000313" key="8">
    <source>
        <dbReference type="EMBL" id="SDG66291.1"/>
    </source>
</evidence>
<keyword evidence="6 7" id="KW-0472">Membrane</keyword>
<feature type="transmembrane region" description="Helical" evidence="7">
    <location>
        <begin position="108"/>
        <end position="128"/>
    </location>
</feature>
<comment type="subcellular location">
    <subcellularLocation>
        <location evidence="1">Cell membrane</location>
        <topology evidence="1">Multi-pass membrane protein</topology>
    </subcellularLocation>
</comment>
<dbReference type="GO" id="GO:0005886">
    <property type="term" value="C:plasma membrane"/>
    <property type="evidence" value="ECO:0007669"/>
    <property type="project" value="UniProtKB-SubCell"/>
</dbReference>
<keyword evidence="4 7" id="KW-0812">Transmembrane</keyword>